<dbReference type="Gene3D" id="3.40.50.720">
    <property type="entry name" value="NAD(P)-binding Rossmann-like Domain"/>
    <property type="match status" value="1"/>
</dbReference>
<dbReference type="SUPFAM" id="SSF51735">
    <property type="entry name" value="NAD(P)-binding Rossmann-fold domains"/>
    <property type="match status" value="1"/>
</dbReference>
<reference evidence="3 4" key="1">
    <citation type="submission" date="2013-03" db="EMBL/GenBank/DDBJ databases">
        <authorList>
            <person name="Harkins D.M."/>
            <person name="Durkin A.S."/>
            <person name="Brinkac L.M."/>
            <person name="Haft D.H."/>
            <person name="Selengut J.D."/>
            <person name="Sanka R."/>
            <person name="DePew J."/>
            <person name="Purushe J."/>
            <person name="Galloway R.L."/>
            <person name="Vinetz J.M."/>
            <person name="Sutton G.G."/>
            <person name="Nierman W.C."/>
            <person name="Fouts D.E."/>
        </authorList>
    </citation>
    <scope>NUCLEOTIDE SEQUENCE [LARGE SCALE GENOMIC DNA]</scope>
    <source>
        <strain evidence="3 4">Waz Holland</strain>
    </source>
</reference>
<dbReference type="InterPro" id="IPR036291">
    <property type="entry name" value="NAD(P)-bd_dom_sf"/>
</dbReference>
<dbReference type="EMBL" id="AOGY02000072">
    <property type="protein sequence ID" value="EMY68217.1"/>
    <property type="molecule type" value="Genomic_DNA"/>
</dbReference>
<feature type="domain" description="Pyrroline-5-carboxylate reductase catalytic N-terminal" evidence="2">
    <location>
        <begin position="2"/>
        <end position="93"/>
    </location>
</feature>
<dbReference type="InterPro" id="IPR028939">
    <property type="entry name" value="P5C_Rdtase_cat_N"/>
</dbReference>
<organism evidence="3 4">
    <name type="scientific">Leptospira vanthielii serovar Holland str. Waz Holland = ATCC 700522</name>
    <dbReference type="NCBI Taxonomy" id="1218591"/>
    <lineage>
        <taxon>Bacteria</taxon>
        <taxon>Pseudomonadati</taxon>
        <taxon>Spirochaetota</taxon>
        <taxon>Spirochaetia</taxon>
        <taxon>Leptospirales</taxon>
        <taxon>Leptospiraceae</taxon>
        <taxon>Leptospira</taxon>
    </lineage>
</organism>
<dbReference type="PANTHER" id="PTHR14239">
    <property type="entry name" value="DUDULIN-RELATED"/>
    <property type="match status" value="1"/>
</dbReference>
<name>N1W4R2_9LEPT</name>
<evidence type="ECO:0000259" key="2">
    <source>
        <dbReference type="Pfam" id="PF03807"/>
    </source>
</evidence>
<dbReference type="GO" id="GO:0016491">
    <property type="term" value="F:oxidoreductase activity"/>
    <property type="evidence" value="ECO:0007669"/>
    <property type="project" value="UniProtKB-KW"/>
</dbReference>
<dbReference type="Proteomes" id="UP000012227">
    <property type="component" value="Unassembled WGS sequence"/>
</dbReference>
<evidence type="ECO:0000313" key="4">
    <source>
        <dbReference type="Proteomes" id="UP000012227"/>
    </source>
</evidence>
<proteinExistence type="predicted"/>
<dbReference type="InterPro" id="IPR051267">
    <property type="entry name" value="STEAP_metalloreductase"/>
</dbReference>
<dbReference type="PANTHER" id="PTHR14239:SF10">
    <property type="entry name" value="REDUCTASE"/>
    <property type="match status" value="1"/>
</dbReference>
<accession>N1W4R2</accession>
<evidence type="ECO:0000313" key="3">
    <source>
        <dbReference type="EMBL" id="EMY68217.1"/>
    </source>
</evidence>
<gene>
    <name evidence="3" type="ORF">LEP1GSC199_0810</name>
</gene>
<comment type="caution">
    <text evidence="3">The sequence shown here is derived from an EMBL/GenBank/DDBJ whole genome shotgun (WGS) entry which is preliminary data.</text>
</comment>
<dbReference type="STRING" id="1218591.LEP1GSC199_0810"/>
<protein>
    <submittedName>
        <fullName evidence="3">NADP oxidoreductase coenzyme F420-dependent</fullName>
    </submittedName>
</protein>
<sequence>MKIGVIGTGNIGQVIIRKLTAANHDVKIANSRGQESLKEFANEVGAKAVSVTNAVEDVDVVFIVIPTKNIPNLPKDLFKRVQPGAVVIDTTNYYPVMRDEPIEDLEQGMIESEWVSKQIKYPVVKSFNTMFSHSMIHNGRPAGAKDRLALAISGDDIRSKEVVSKIIDSIGYDPVDIGTIADSWRQQAGSPIYCTDLTKEEVLYWYPKTKRESLTERRKKIINLYLGWPKDVTLETQTKDVRNIFHIL</sequence>
<dbReference type="Pfam" id="PF03807">
    <property type="entry name" value="F420_oxidored"/>
    <property type="match status" value="1"/>
</dbReference>
<keyword evidence="1" id="KW-0560">Oxidoreductase</keyword>
<dbReference type="RefSeq" id="WP_002989401.1">
    <property type="nucleotide sequence ID" value="NZ_AOGY02000072.1"/>
</dbReference>
<dbReference type="AlphaFoldDB" id="N1W4R2"/>
<evidence type="ECO:0000256" key="1">
    <source>
        <dbReference type="ARBA" id="ARBA00023002"/>
    </source>
</evidence>